<dbReference type="CDD" id="cd00093">
    <property type="entry name" value="HTH_XRE"/>
    <property type="match status" value="1"/>
</dbReference>
<accession>A0A248TIE8</accession>
<dbReference type="InterPro" id="IPR019734">
    <property type="entry name" value="TPR_rpt"/>
</dbReference>
<evidence type="ECO:0000313" key="3">
    <source>
        <dbReference type="Proteomes" id="UP000215137"/>
    </source>
</evidence>
<gene>
    <name evidence="2" type="ORF">CKF48_11880</name>
</gene>
<dbReference type="Gene3D" id="1.25.40.10">
    <property type="entry name" value="Tetratricopeptide repeat domain"/>
    <property type="match status" value="1"/>
</dbReference>
<protein>
    <recommendedName>
        <fullName evidence="1">HTH cro/C1-type domain-containing protein</fullName>
    </recommendedName>
</protein>
<dbReference type="InterPro" id="IPR053163">
    <property type="entry name" value="HTH-type_regulator_Rgg"/>
</dbReference>
<dbReference type="AlphaFoldDB" id="A0A248TIE8"/>
<dbReference type="KEGG" id="bko:CKF48_11880"/>
<organism evidence="2 3">
    <name type="scientific">Cytobacillus kochii</name>
    <dbReference type="NCBI Taxonomy" id="859143"/>
    <lineage>
        <taxon>Bacteria</taxon>
        <taxon>Bacillati</taxon>
        <taxon>Bacillota</taxon>
        <taxon>Bacilli</taxon>
        <taxon>Bacillales</taxon>
        <taxon>Bacillaceae</taxon>
        <taxon>Cytobacillus</taxon>
    </lineage>
</organism>
<dbReference type="EMBL" id="CP022983">
    <property type="protein sequence ID" value="ASV67945.1"/>
    <property type="molecule type" value="Genomic_DNA"/>
</dbReference>
<dbReference type="SMART" id="SM00028">
    <property type="entry name" value="TPR"/>
    <property type="match status" value="4"/>
</dbReference>
<dbReference type="GO" id="GO:0003677">
    <property type="term" value="F:DNA binding"/>
    <property type="evidence" value="ECO:0007669"/>
    <property type="project" value="InterPro"/>
</dbReference>
<dbReference type="PROSITE" id="PS50943">
    <property type="entry name" value="HTH_CROC1"/>
    <property type="match status" value="1"/>
</dbReference>
<dbReference type="SUPFAM" id="SSF47413">
    <property type="entry name" value="lambda repressor-like DNA-binding domains"/>
    <property type="match status" value="1"/>
</dbReference>
<evidence type="ECO:0000259" key="1">
    <source>
        <dbReference type="PROSITE" id="PS50943"/>
    </source>
</evidence>
<dbReference type="PANTHER" id="PTHR37038">
    <property type="entry name" value="TRANSCRIPTIONAL REGULATOR-RELATED"/>
    <property type="match status" value="1"/>
</dbReference>
<dbReference type="InterPro" id="IPR011990">
    <property type="entry name" value="TPR-like_helical_dom_sf"/>
</dbReference>
<feature type="domain" description="HTH cro/C1-type" evidence="1">
    <location>
        <begin position="14"/>
        <end position="67"/>
    </location>
</feature>
<dbReference type="SUPFAM" id="SSF48452">
    <property type="entry name" value="TPR-like"/>
    <property type="match status" value="1"/>
</dbReference>
<dbReference type="InterPro" id="IPR010982">
    <property type="entry name" value="Lambda_DNA-bd_dom_sf"/>
</dbReference>
<dbReference type="Pfam" id="PF01381">
    <property type="entry name" value="HTH_3"/>
    <property type="match status" value="1"/>
</dbReference>
<sequence>MRRIGLLEKTGEKIAYYRKKNGFSRQYLADNICDESTLYRIEKGQQLPRLDILKEICMKLNIPIEYILSDNDEAELISYVQKFKRLCRESLYQLDFITLQYHYEEAKNFSNNNPLLNNRQFLRFLSWIEAVLYHKRDQNPEKAEILLRKLIQNGKIINEIDINITNSLGLLLLEQNKLKEALRLFISSYKALENSPYIEDKSLFPRVAYNLACLYYENHRDSECFDICYRLEYYLQSNHLFYCAGEVRYLLGILHKRKNDLDIAQQYFDEAVNIFSFERKYAFCSQSLHSLAEIHYLKGDSRNGELHVNKALSIADSINDQEISNAIKEEIKHTIKQYASRL</sequence>
<evidence type="ECO:0000313" key="2">
    <source>
        <dbReference type="EMBL" id="ASV67945.1"/>
    </source>
</evidence>
<proteinExistence type="predicted"/>
<dbReference type="Proteomes" id="UP000215137">
    <property type="component" value="Chromosome"/>
</dbReference>
<reference evidence="2 3" key="1">
    <citation type="submission" date="2017-08" db="EMBL/GenBank/DDBJ databases">
        <title>Complete Genome Sequence of Bacillus kochii Oregon-R-modENCODE STRAIN BDGP4, isolated from Drosophila melanogaster gut.</title>
        <authorList>
            <person name="Wan K.H."/>
            <person name="Yu C."/>
            <person name="Park S."/>
            <person name="Hammonds A.S."/>
            <person name="Booth B.W."/>
            <person name="Celniker S.E."/>
        </authorList>
    </citation>
    <scope>NUCLEOTIDE SEQUENCE [LARGE SCALE GENOMIC DNA]</scope>
    <source>
        <strain evidence="2 3">BDGP4</strain>
    </source>
</reference>
<dbReference type="PANTHER" id="PTHR37038:SF14">
    <property type="entry name" value="TRANSCRIPTIONAL ACTIVATOR"/>
    <property type="match status" value="1"/>
</dbReference>
<name>A0A248TIE8_9BACI</name>
<dbReference type="SMART" id="SM00530">
    <property type="entry name" value="HTH_XRE"/>
    <property type="match status" value="1"/>
</dbReference>
<dbReference type="InterPro" id="IPR001387">
    <property type="entry name" value="Cro/C1-type_HTH"/>
</dbReference>
<keyword evidence="3" id="KW-1185">Reference proteome</keyword>